<dbReference type="AlphaFoldDB" id="A0A1D2MEX3"/>
<sequence length="251" mass="27914">MASGDHARKQQLQAGDELPLGKEEETPEMEGGPTHLIDLEDKMNIMNLDEKNLAGELKQEGDAQALDSVATPAQKADEGSPAQTSKEMALGTGPAREKAYKEEFENIRNLIIDCGEPISFEGLKTMMARLKVGQAVQIESGMETGKLLEELDGIQLDYIRSIVRLNHFLNGVVDVGRITLFQMAEDQHSDDQPENDDDPKVTIPDLRKFARKDRPELVRRLYTELATIKGGAREIRRRIEKVDEAVVTSCS</sequence>
<dbReference type="Proteomes" id="UP000094527">
    <property type="component" value="Unassembled WGS sequence"/>
</dbReference>
<comment type="caution">
    <text evidence="2">The sequence shown here is derived from an EMBL/GenBank/DDBJ whole genome shotgun (WGS) entry which is preliminary data.</text>
</comment>
<feature type="compositionally biased region" description="Basic and acidic residues" evidence="1">
    <location>
        <begin position="50"/>
        <end position="61"/>
    </location>
</feature>
<gene>
    <name evidence="2" type="ORF">Ocin01_15281</name>
</gene>
<evidence type="ECO:0000256" key="1">
    <source>
        <dbReference type="SAM" id="MobiDB-lite"/>
    </source>
</evidence>
<feature type="region of interest" description="Disordered" evidence="1">
    <location>
        <begin position="1"/>
        <end position="35"/>
    </location>
</feature>
<feature type="region of interest" description="Disordered" evidence="1">
    <location>
        <begin position="50"/>
        <end position="94"/>
    </location>
</feature>
<proteinExistence type="predicted"/>
<keyword evidence="3" id="KW-1185">Reference proteome</keyword>
<name>A0A1D2MEX3_ORCCI</name>
<evidence type="ECO:0000313" key="2">
    <source>
        <dbReference type="EMBL" id="ODM91401.1"/>
    </source>
</evidence>
<protein>
    <submittedName>
        <fullName evidence="2">Uncharacterized protein</fullName>
    </submittedName>
</protein>
<organism evidence="2 3">
    <name type="scientific">Orchesella cincta</name>
    <name type="common">Springtail</name>
    <name type="synonym">Podura cincta</name>
    <dbReference type="NCBI Taxonomy" id="48709"/>
    <lineage>
        <taxon>Eukaryota</taxon>
        <taxon>Metazoa</taxon>
        <taxon>Ecdysozoa</taxon>
        <taxon>Arthropoda</taxon>
        <taxon>Hexapoda</taxon>
        <taxon>Collembola</taxon>
        <taxon>Entomobryomorpha</taxon>
        <taxon>Entomobryoidea</taxon>
        <taxon>Orchesellidae</taxon>
        <taxon>Orchesellinae</taxon>
        <taxon>Orchesella</taxon>
    </lineage>
</organism>
<evidence type="ECO:0000313" key="3">
    <source>
        <dbReference type="Proteomes" id="UP000094527"/>
    </source>
</evidence>
<reference evidence="2 3" key="1">
    <citation type="journal article" date="2016" name="Genome Biol. Evol.">
        <title>Gene Family Evolution Reflects Adaptation to Soil Environmental Stressors in the Genome of the Collembolan Orchesella cincta.</title>
        <authorList>
            <person name="Faddeeva-Vakhrusheva A."/>
            <person name="Derks M.F."/>
            <person name="Anvar S.Y."/>
            <person name="Agamennone V."/>
            <person name="Suring W."/>
            <person name="Smit S."/>
            <person name="van Straalen N.M."/>
            <person name="Roelofs D."/>
        </authorList>
    </citation>
    <scope>NUCLEOTIDE SEQUENCE [LARGE SCALE GENOMIC DNA]</scope>
    <source>
        <tissue evidence="2">Mixed pool</tissue>
    </source>
</reference>
<accession>A0A1D2MEX3</accession>
<dbReference type="EMBL" id="LJIJ01001562">
    <property type="protein sequence ID" value="ODM91401.1"/>
    <property type="molecule type" value="Genomic_DNA"/>
</dbReference>